<dbReference type="EMBL" id="JACGWL010000001">
    <property type="protein sequence ID" value="KAK4411793.1"/>
    <property type="molecule type" value="Genomic_DNA"/>
</dbReference>
<evidence type="ECO:0000313" key="2">
    <source>
        <dbReference type="EMBL" id="KAK4411793.1"/>
    </source>
</evidence>
<sequence>MYEKNQKGNIVVWQEFENGVRDFINWAKYQHAHMNDDKIRCPCRKCKNRKFKTTDVVMYGICMKGFVDGYYNWTAHAEGASSSFPTGASSYDYDVSGLSEQFFDVVQEADNPLYSGCDQSQLAAVARLVNIKAEHNMSERCYDQKDDIDMEYCKFCGDPMYKPTRDRNPHLKKSLYAVLRYLPLTPRLQRLYTSPATADHITWHASHLTEEDSICHPSDAEVWRHFD</sequence>
<gene>
    <name evidence="2" type="ORF">Sango_0252300</name>
</gene>
<name>A0AAE1XI45_9LAMI</name>
<dbReference type="InterPro" id="IPR029480">
    <property type="entry name" value="Transpos_assoc"/>
</dbReference>
<reference evidence="2" key="2">
    <citation type="journal article" date="2024" name="Plant">
        <title>Genomic evolution and insights into agronomic trait innovations of Sesamum species.</title>
        <authorList>
            <person name="Miao H."/>
            <person name="Wang L."/>
            <person name="Qu L."/>
            <person name="Liu H."/>
            <person name="Sun Y."/>
            <person name="Le M."/>
            <person name="Wang Q."/>
            <person name="Wei S."/>
            <person name="Zheng Y."/>
            <person name="Lin W."/>
            <person name="Duan Y."/>
            <person name="Cao H."/>
            <person name="Xiong S."/>
            <person name="Wang X."/>
            <person name="Wei L."/>
            <person name="Li C."/>
            <person name="Ma Q."/>
            <person name="Ju M."/>
            <person name="Zhao R."/>
            <person name="Li G."/>
            <person name="Mu C."/>
            <person name="Tian Q."/>
            <person name="Mei H."/>
            <person name="Zhang T."/>
            <person name="Gao T."/>
            <person name="Zhang H."/>
        </authorList>
    </citation>
    <scope>NUCLEOTIDE SEQUENCE</scope>
    <source>
        <strain evidence="2">K16</strain>
    </source>
</reference>
<evidence type="ECO:0000259" key="1">
    <source>
        <dbReference type="Pfam" id="PF13963"/>
    </source>
</evidence>
<feature type="domain" description="Transposase-associated" evidence="1">
    <location>
        <begin position="13"/>
        <end position="78"/>
    </location>
</feature>
<organism evidence="2 3">
    <name type="scientific">Sesamum angolense</name>
    <dbReference type="NCBI Taxonomy" id="2727404"/>
    <lineage>
        <taxon>Eukaryota</taxon>
        <taxon>Viridiplantae</taxon>
        <taxon>Streptophyta</taxon>
        <taxon>Embryophyta</taxon>
        <taxon>Tracheophyta</taxon>
        <taxon>Spermatophyta</taxon>
        <taxon>Magnoliopsida</taxon>
        <taxon>eudicotyledons</taxon>
        <taxon>Gunneridae</taxon>
        <taxon>Pentapetalae</taxon>
        <taxon>asterids</taxon>
        <taxon>lamiids</taxon>
        <taxon>Lamiales</taxon>
        <taxon>Pedaliaceae</taxon>
        <taxon>Sesamum</taxon>
    </lineage>
</organism>
<comment type="caution">
    <text evidence="2">The sequence shown here is derived from an EMBL/GenBank/DDBJ whole genome shotgun (WGS) entry which is preliminary data.</text>
</comment>
<dbReference type="Pfam" id="PF13963">
    <property type="entry name" value="Transpos_assoc"/>
    <property type="match status" value="1"/>
</dbReference>
<reference evidence="2" key="1">
    <citation type="submission" date="2020-06" db="EMBL/GenBank/DDBJ databases">
        <authorList>
            <person name="Li T."/>
            <person name="Hu X."/>
            <person name="Zhang T."/>
            <person name="Song X."/>
            <person name="Zhang H."/>
            <person name="Dai N."/>
            <person name="Sheng W."/>
            <person name="Hou X."/>
            <person name="Wei L."/>
        </authorList>
    </citation>
    <scope>NUCLEOTIDE SEQUENCE</scope>
    <source>
        <strain evidence="2">K16</strain>
        <tissue evidence="2">Leaf</tissue>
    </source>
</reference>
<dbReference type="Proteomes" id="UP001289374">
    <property type="component" value="Unassembled WGS sequence"/>
</dbReference>
<dbReference type="PANTHER" id="PTHR10775:SF188">
    <property type="entry name" value="TRANSPOSASE-ASSOCIATED DOMAIN-CONTAINING PROTEIN"/>
    <property type="match status" value="1"/>
</dbReference>
<evidence type="ECO:0000313" key="3">
    <source>
        <dbReference type="Proteomes" id="UP001289374"/>
    </source>
</evidence>
<protein>
    <recommendedName>
        <fullName evidence="1">Transposase-associated domain-containing protein</fullName>
    </recommendedName>
</protein>
<dbReference type="AlphaFoldDB" id="A0AAE1XI45"/>
<accession>A0AAE1XI45</accession>
<keyword evidence="3" id="KW-1185">Reference proteome</keyword>
<dbReference type="PANTHER" id="PTHR10775">
    <property type="entry name" value="OS08G0208400 PROTEIN"/>
    <property type="match status" value="1"/>
</dbReference>
<proteinExistence type="predicted"/>